<feature type="compositionally biased region" description="Low complexity" evidence="1">
    <location>
        <begin position="53"/>
        <end position="67"/>
    </location>
</feature>
<reference evidence="2" key="1">
    <citation type="journal article" date="2022" name="bioRxiv">
        <title>Genomics of Preaxostyla Flagellates Illuminates Evolutionary Transitions and the Path Towards Mitochondrial Loss.</title>
        <authorList>
            <person name="Novak L.V.F."/>
            <person name="Treitli S.C."/>
            <person name="Pyrih J."/>
            <person name="Halakuc P."/>
            <person name="Pipaliya S.V."/>
            <person name="Vacek V."/>
            <person name="Brzon O."/>
            <person name="Soukal P."/>
            <person name="Eme L."/>
            <person name="Dacks J.B."/>
            <person name="Karnkowska A."/>
            <person name="Elias M."/>
            <person name="Hampl V."/>
        </authorList>
    </citation>
    <scope>NUCLEOTIDE SEQUENCE</scope>
    <source>
        <strain evidence="2">RCP-MX</strain>
    </source>
</reference>
<protein>
    <submittedName>
        <fullName evidence="2">Uncharacterized protein</fullName>
    </submittedName>
</protein>
<dbReference type="Proteomes" id="UP001141327">
    <property type="component" value="Unassembled WGS sequence"/>
</dbReference>
<evidence type="ECO:0000313" key="2">
    <source>
        <dbReference type="EMBL" id="KAJ4456144.1"/>
    </source>
</evidence>
<gene>
    <name evidence="2" type="ORF">PAPYR_8749</name>
</gene>
<sequence length="210" mass="23016">MVPTSTPKCGSLLRRMMEGSPKGAPQPPGMDPDPVATLSALEERIAHLEKILSPQSSPETPSPSQSPVMPPERGHSLPADESEHNLPVDCDTEDLFLYSEELPSTQPITTPLFPSTLHHHPDAFPPISDRFDRDSPYHPSMSLKLHDHLEKASHPFIPPPPRSRFAPLPMTYAKGKNCRTTCFSTLGGGHSAVEWGSVANYFSSSLPPRR</sequence>
<feature type="compositionally biased region" description="Basic and acidic residues" evidence="1">
    <location>
        <begin position="41"/>
        <end position="50"/>
    </location>
</feature>
<dbReference type="EMBL" id="JAPMOS010000080">
    <property type="protein sequence ID" value="KAJ4456144.1"/>
    <property type="molecule type" value="Genomic_DNA"/>
</dbReference>
<feature type="region of interest" description="Disordered" evidence="1">
    <location>
        <begin position="1"/>
        <end position="86"/>
    </location>
</feature>
<name>A0ABQ8UA04_9EUKA</name>
<proteinExistence type="predicted"/>
<comment type="caution">
    <text evidence="2">The sequence shown here is derived from an EMBL/GenBank/DDBJ whole genome shotgun (WGS) entry which is preliminary data.</text>
</comment>
<evidence type="ECO:0000313" key="3">
    <source>
        <dbReference type="Proteomes" id="UP001141327"/>
    </source>
</evidence>
<accession>A0ABQ8UA04</accession>
<evidence type="ECO:0000256" key="1">
    <source>
        <dbReference type="SAM" id="MobiDB-lite"/>
    </source>
</evidence>
<organism evidence="2 3">
    <name type="scientific">Paratrimastix pyriformis</name>
    <dbReference type="NCBI Taxonomy" id="342808"/>
    <lineage>
        <taxon>Eukaryota</taxon>
        <taxon>Metamonada</taxon>
        <taxon>Preaxostyla</taxon>
        <taxon>Paratrimastigidae</taxon>
        <taxon>Paratrimastix</taxon>
    </lineage>
</organism>
<keyword evidence="3" id="KW-1185">Reference proteome</keyword>